<dbReference type="AlphaFoldDB" id="A0A1A2Y525"/>
<name>A0A1A2Y525_MYCSD</name>
<dbReference type="RefSeq" id="WP_065019000.1">
    <property type="nucleotide sequence ID" value="NZ_LZKG01000039.1"/>
</dbReference>
<reference evidence="3" key="1">
    <citation type="submission" date="2016-06" db="EMBL/GenBank/DDBJ databases">
        <authorList>
            <person name="Sutton G."/>
            <person name="Brinkac L."/>
            <person name="Sanka R."/>
            <person name="Adams M."/>
            <person name="Lau E."/>
            <person name="Sam S."/>
            <person name="Sreng N."/>
            <person name="Him V."/>
            <person name="Kerleguer A."/>
            <person name="Cheng S."/>
        </authorList>
    </citation>
    <scope>NUCLEOTIDE SEQUENCE [LARGE SCALE GENOMIC DNA]</scope>
    <source>
        <strain evidence="3">E1876</strain>
    </source>
</reference>
<dbReference type="InterPro" id="IPR013780">
    <property type="entry name" value="Glyco_hydro_b"/>
</dbReference>
<dbReference type="Pfam" id="PF18564">
    <property type="entry name" value="Glyco_hydro_5_C"/>
    <property type="match status" value="1"/>
</dbReference>
<dbReference type="EMBL" id="LZKG01000039">
    <property type="protein sequence ID" value="OBI32513.1"/>
    <property type="molecule type" value="Genomic_DNA"/>
</dbReference>
<dbReference type="Gene3D" id="3.20.20.80">
    <property type="entry name" value="Glycosidases"/>
    <property type="match status" value="1"/>
</dbReference>
<evidence type="ECO:0000313" key="3">
    <source>
        <dbReference type="Proteomes" id="UP000093943"/>
    </source>
</evidence>
<feature type="domain" description="Glycoside hydrolase family 5 C-terminal" evidence="1">
    <location>
        <begin position="25"/>
        <end position="111"/>
    </location>
</feature>
<comment type="caution">
    <text evidence="2">The sequence shown here is derived from an EMBL/GenBank/DDBJ whole genome shotgun (WGS) entry which is preliminary data.</text>
</comment>
<organism evidence="2 3">
    <name type="scientific">Mycolicibacter sinensis (strain JDM601)</name>
    <name type="common">Mycobacterium sinense</name>
    <dbReference type="NCBI Taxonomy" id="875328"/>
    <lineage>
        <taxon>Bacteria</taxon>
        <taxon>Bacillati</taxon>
        <taxon>Actinomycetota</taxon>
        <taxon>Actinomycetes</taxon>
        <taxon>Mycobacteriales</taxon>
        <taxon>Mycobacteriaceae</taxon>
        <taxon>Mycolicibacter</taxon>
    </lineage>
</organism>
<sequence>MVYDPTQPPIGDNVNTANLETLAQPYPQVVAGTPNSWSFDNGVFQFSYSTEHADGTGAFAAGSQTTISVPTVEFPSGYQVTVTGGEVISAPNAPALIIASNAGATAVSVTVSPAATG</sequence>
<accession>A0A1A2Y525</accession>
<dbReference type="Proteomes" id="UP000093943">
    <property type="component" value="Unassembled WGS sequence"/>
</dbReference>
<protein>
    <recommendedName>
        <fullName evidence="1">Glycoside hydrolase family 5 C-terminal domain-containing protein</fullName>
    </recommendedName>
</protein>
<dbReference type="Gene3D" id="2.60.40.1180">
    <property type="entry name" value="Golgi alpha-mannosidase II"/>
    <property type="match status" value="1"/>
</dbReference>
<evidence type="ECO:0000313" key="2">
    <source>
        <dbReference type="EMBL" id="OBI32513.1"/>
    </source>
</evidence>
<gene>
    <name evidence="2" type="ORF">A5710_15275</name>
</gene>
<dbReference type="InterPro" id="IPR041036">
    <property type="entry name" value="GH5_C"/>
</dbReference>
<evidence type="ECO:0000259" key="1">
    <source>
        <dbReference type="Pfam" id="PF18564"/>
    </source>
</evidence>
<proteinExistence type="predicted"/>